<dbReference type="GO" id="GO:1902201">
    <property type="term" value="P:negative regulation of bacterial-type flagellum-dependent cell motility"/>
    <property type="evidence" value="ECO:0007669"/>
    <property type="project" value="TreeGrafter"/>
</dbReference>
<proteinExistence type="predicted"/>
<feature type="domain" description="GGDEF" evidence="5">
    <location>
        <begin position="321"/>
        <end position="455"/>
    </location>
</feature>
<dbReference type="GO" id="GO:0005886">
    <property type="term" value="C:plasma membrane"/>
    <property type="evidence" value="ECO:0007669"/>
    <property type="project" value="TreeGrafter"/>
</dbReference>
<dbReference type="InterPro" id="IPR000160">
    <property type="entry name" value="GGDEF_dom"/>
</dbReference>
<comment type="caution">
    <text evidence="6">The sequence shown here is derived from an EMBL/GenBank/DDBJ whole genome shotgun (WGS) entry which is preliminary data.</text>
</comment>
<dbReference type="InterPro" id="IPR029787">
    <property type="entry name" value="Nucleotide_cyclase"/>
</dbReference>
<dbReference type="Gene3D" id="3.30.450.40">
    <property type="match status" value="1"/>
</dbReference>
<dbReference type="RefSeq" id="WP_029911250.1">
    <property type="nucleotide sequence ID" value="NZ_AP020335.1"/>
</dbReference>
<keyword evidence="4" id="KW-0472">Membrane</keyword>
<dbReference type="CDD" id="cd01949">
    <property type="entry name" value="GGDEF"/>
    <property type="match status" value="1"/>
</dbReference>
<feature type="transmembrane region" description="Helical" evidence="4">
    <location>
        <begin position="50"/>
        <end position="71"/>
    </location>
</feature>
<dbReference type="InterPro" id="IPR029016">
    <property type="entry name" value="GAF-like_dom_sf"/>
</dbReference>
<protein>
    <recommendedName>
        <fullName evidence="2">diguanylate cyclase</fullName>
        <ecNumber evidence="2">2.7.7.65</ecNumber>
    </recommendedName>
</protein>
<dbReference type="Gene3D" id="6.10.340.10">
    <property type="match status" value="1"/>
</dbReference>
<dbReference type="PANTHER" id="PTHR45138">
    <property type="entry name" value="REGULATORY COMPONENTS OF SENSORY TRANSDUCTION SYSTEM"/>
    <property type="match status" value="1"/>
</dbReference>
<dbReference type="PANTHER" id="PTHR45138:SF9">
    <property type="entry name" value="DIGUANYLATE CYCLASE DGCM-RELATED"/>
    <property type="match status" value="1"/>
</dbReference>
<keyword evidence="4" id="KW-0812">Transmembrane</keyword>
<dbReference type="NCBIfam" id="TIGR00254">
    <property type="entry name" value="GGDEF"/>
    <property type="match status" value="1"/>
</dbReference>
<organism evidence="6 7">
    <name type="scientific">Hydrogenovibrio marinus</name>
    <dbReference type="NCBI Taxonomy" id="28885"/>
    <lineage>
        <taxon>Bacteria</taxon>
        <taxon>Pseudomonadati</taxon>
        <taxon>Pseudomonadota</taxon>
        <taxon>Gammaproteobacteria</taxon>
        <taxon>Thiotrichales</taxon>
        <taxon>Piscirickettsiaceae</taxon>
        <taxon>Hydrogenovibrio</taxon>
    </lineage>
</organism>
<dbReference type="Pfam" id="PF00990">
    <property type="entry name" value="GGDEF"/>
    <property type="match status" value="1"/>
</dbReference>
<dbReference type="EC" id="2.7.7.65" evidence="2"/>
<dbReference type="InterPro" id="IPR050469">
    <property type="entry name" value="Diguanylate_Cyclase"/>
</dbReference>
<dbReference type="PROSITE" id="PS50887">
    <property type="entry name" value="GGDEF"/>
    <property type="match status" value="1"/>
</dbReference>
<accession>A0A067A052</accession>
<dbReference type="InterPro" id="IPR043128">
    <property type="entry name" value="Rev_trsase/Diguanyl_cyclase"/>
</dbReference>
<keyword evidence="4" id="KW-1133">Transmembrane helix</keyword>
<evidence type="ECO:0000256" key="4">
    <source>
        <dbReference type="SAM" id="Phobius"/>
    </source>
</evidence>
<evidence type="ECO:0000313" key="6">
    <source>
        <dbReference type="EMBL" id="KDN95996.1"/>
    </source>
</evidence>
<comment type="cofactor">
    <cofactor evidence="1">
        <name>Mg(2+)</name>
        <dbReference type="ChEBI" id="CHEBI:18420"/>
    </cofactor>
</comment>
<dbReference type="SMART" id="SM00267">
    <property type="entry name" value="GGDEF"/>
    <property type="match status" value="1"/>
</dbReference>
<feature type="transmembrane region" description="Helical" evidence="4">
    <location>
        <begin position="15"/>
        <end position="38"/>
    </location>
</feature>
<sequence>MQLPRLTNSIFLDQFLFMQLIGVFIGLAFPHFLVWYGFHAEEVLTIDFYIVSQVAGQIVGLISFLLISMVIRPHLKLLSNKMQDIANGLQSKSFDDHTLNCEEGMCQIEVSSNDEIGVSARAYNQLLDALIKSHEVERVFGRFSKIMSENLDLSKLADETLSLLIQTTNFEAGAFLVIRQGTLNVIASQGILDPESLPDHDVIEKCLKEIKTKRISLPDNIELDGVLTHFRPSEIFVEPIEFKGTVLGALVAATGAYAADDHTEQLAQLFSRSIGLAINNAMIHSKFQKLAAVDGLTGVYNRRFGMERLKEDFSRAIREQTNMTLAMIDIDHFKSINDNYGHLVGDRVIKMIAAIIKNTVREGDIVVRYGGEEFLMILHGASCQNAFNICERIRHQVKDTLFQENNQVIQVTVSVGLAAYPEQPAGDEMELIHKADQALYQSKEGGRDQVVKFGVLVNEVEDSSEVLV</sequence>
<dbReference type="AlphaFoldDB" id="A0A067A052"/>
<dbReference type="SUPFAM" id="SSF55073">
    <property type="entry name" value="Nucleotide cyclase"/>
    <property type="match status" value="1"/>
</dbReference>
<evidence type="ECO:0000256" key="1">
    <source>
        <dbReference type="ARBA" id="ARBA00001946"/>
    </source>
</evidence>
<dbReference type="CDD" id="cd06225">
    <property type="entry name" value="HAMP"/>
    <property type="match status" value="1"/>
</dbReference>
<keyword evidence="7" id="KW-1185">Reference proteome</keyword>
<dbReference type="FunFam" id="3.30.70.270:FF:000001">
    <property type="entry name" value="Diguanylate cyclase domain protein"/>
    <property type="match status" value="1"/>
</dbReference>
<dbReference type="Proteomes" id="UP000027341">
    <property type="component" value="Unassembled WGS sequence"/>
</dbReference>
<dbReference type="GO" id="GO:0052621">
    <property type="term" value="F:diguanylate cyclase activity"/>
    <property type="evidence" value="ECO:0007669"/>
    <property type="project" value="UniProtKB-EC"/>
</dbReference>
<comment type="catalytic activity">
    <reaction evidence="3">
        <text>2 GTP = 3',3'-c-di-GMP + 2 diphosphate</text>
        <dbReference type="Rhea" id="RHEA:24898"/>
        <dbReference type="ChEBI" id="CHEBI:33019"/>
        <dbReference type="ChEBI" id="CHEBI:37565"/>
        <dbReference type="ChEBI" id="CHEBI:58805"/>
        <dbReference type="EC" id="2.7.7.65"/>
    </reaction>
</comment>
<dbReference type="GO" id="GO:0043709">
    <property type="term" value="P:cell adhesion involved in single-species biofilm formation"/>
    <property type="evidence" value="ECO:0007669"/>
    <property type="project" value="TreeGrafter"/>
</dbReference>
<evidence type="ECO:0000256" key="3">
    <source>
        <dbReference type="ARBA" id="ARBA00034247"/>
    </source>
</evidence>
<dbReference type="Gene3D" id="3.30.70.270">
    <property type="match status" value="1"/>
</dbReference>
<dbReference type="SUPFAM" id="SSF55781">
    <property type="entry name" value="GAF domain-like"/>
    <property type="match status" value="1"/>
</dbReference>
<gene>
    <name evidence="6" type="ORF">EI16_06830</name>
</gene>
<evidence type="ECO:0000313" key="7">
    <source>
        <dbReference type="Proteomes" id="UP000027341"/>
    </source>
</evidence>
<name>A0A067A052_HYDMR</name>
<evidence type="ECO:0000259" key="5">
    <source>
        <dbReference type="PROSITE" id="PS50887"/>
    </source>
</evidence>
<dbReference type="EMBL" id="JMIU01000001">
    <property type="protein sequence ID" value="KDN95996.1"/>
    <property type="molecule type" value="Genomic_DNA"/>
</dbReference>
<reference evidence="6 7" key="1">
    <citation type="submission" date="2014-04" db="EMBL/GenBank/DDBJ databases">
        <title>Draft genome sequence of Hydrogenovibrio marinus MH-110, a model organism for aerobic H2 metabolism.</title>
        <authorList>
            <person name="Cha H.J."/>
            <person name="Jo B.H."/>
            <person name="Hwang B.H."/>
        </authorList>
    </citation>
    <scope>NUCLEOTIDE SEQUENCE [LARGE SCALE GENOMIC DNA]</scope>
    <source>
        <strain evidence="6 7">MH-110</strain>
    </source>
</reference>
<dbReference type="STRING" id="28885.EI16_06830"/>
<evidence type="ECO:0000256" key="2">
    <source>
        <dbReference type="ARBA" id="ARBA00012528"/>
    </source>
</evidence>